<evidence type="ECO:0000256" key="5">
    <source>
        <dbReference type="ARBA" id="ARBA00023163"/>
    </source>
</evidence>
<reference evidence="9" key="2">
    <citation type="submission" date="2015-01" db="EMBL/GenBank/DDBJ databases">
        <title>Evolutionary Origins and Diversification of the Mycorrhizal Mutualists.</title>
        <authorList>
            <consortium name="DOE Joint Genome Institute"/>
            <consortium name="Mycorrhizal Genomics Consortium"/>
            <person name="Kohler A."/>
            <person name="Kuo A."/>
            <person name="Nagy L.G."/>
            <person name="Floudas D."/>
            <person name="Copeland A."/>
            <person name="Barry K.W."/>
            <person name="Cichocki N."/>
            <person name="Veneault-Fourrey C."/>
            <person name="LaButti K."/>
            <person name="Lindquist E.A."/>
            <person name="Lipzen A."/>
            <person name="Lundell T."/>
            <person name="Morin E."/>
            <person name="Murat C."/>
            <person name="Riley R."/>
            <person name="Ohm R."/>
            <person name="Sun H."/>
            <person name="Tunlid A."/>
            <person name="Henrissat B."/>
            <person name="Grigoriev I.V."/>
            <person name="Hibbett D.S."/>
            <person name="Martin F."/>
        </authorList>
    </citation>
    <scope>NUCLEOTIDE SEQUENCE [LARGE SCALE GENOMIC DNA]</scope>
    <source>
        <strain evidence="9">Ve08.2h10</strain>
    </source>
</reference>
<dbReference type="PANTHER" id="PTHR13421:SF16">
    <property type="entry name" value="SNRNA-ACTIVATING PROTEIN COMPLEX SUBUNIT 3"/>
    <property type="match status" value="1"/>
</dbReference>
<dbReference type="GO" id="GO:0042796">
    <property type="term" value="P:snRNA transcription by RNA polymerase III"/>
    <property type="evidence" value="ECO:0007669"/>
    <property type="project" value="TreeGrafter"/>
</dbReference>
<feature type="region of interest" description="Disordered" evidence="7">
    <location>
        <begin position="169"/>
        <end position="202"/>
    </location>
</feature>
<evidence type="ECO:0000313" key="9">
    <source>
        <dbReference type="Proteomes" id="UP000054538"/>
    </source>
</evidence>
<dbReference type="GO" id="GO:0042795">
    <property type="term" value="P:snRNA transcription by RNA polymerase II"/>
    <property type="evidence" value="ECO:0007669"/>
    <property type="project" value="TreeGrafter"/>
</dbReference>
<dbReference type="HOGENOM" id="CLU_027096_0_0_1"/>
<dbReference type="Pfam" id="PF12251">
    <property type="entry name" value="SNAPC3"/>
    <property type="match status" value="1"/>
</dbReference>
<dbReference type="GO" id="GO:0019185">
    <property type="term" value="C:snRNA-activating protein complex"/>
    <property type="evidence" value="ECO:0007669"/>
    <property type="project" value="TreeGrafter"/>
</dbReference>
<evidence type="ECO:0000256" key="7">
    <source>
        <dbReference type="SAM" id="MobiDB-lite"/>
    </source>
</evidence>
<dbReference type="InterPro" id="IPR022042">
    <property type="entry name" value="snRNA-activating_su3"/>
</dbReference>
<evidence type="ECO:0000313" key="8">
    <source>
        <dbReference type="EMBL" id="KIK92826.1"/>
    </source>
</evidence>
<keyword evidence="3" id="KW-0805">Transcription regulation</keyword>
<keyword evidence="5" id="KW-0804">Transcription</keyword>
<dbReference type="OrthoDB" id="3437960at2759"/>
<dbReference type="EMBL" id="KN825239">
    <property type="protein sequence ID" value="KIK92826.1"/>
    <property type="molecule type" value="Genomic_DNA"/>
</dbReference>
<evidence type="ECO:0000256" key="6">
    <source>
        <dbReference type="ARBA" id="ARBA00023242"/>
    </source>
</evidence>
<name>A0A0D0DUN1_9AGAM</name>
<proteinExistence type="inferred from homology"/>
<evidence type="ECO:0008006" key="10">
    <source>
        <dbReference type="Google" id="ProtNLM"/>
    </source>
</evidence>
<keyword evidence="6" id="KW-0539">Nucleus</keyword>
<dbReference type="GO" id="GO:0001046">
    <property type="term" value="F:core promoter sequence-specific DNA binding"/>
    <property type="evidence" value="ECO:0007669"/>
    <property type="project" value="TreeGrafter"/>
</dbReference>
<evidence type="ECO:0000256" key="3">
    <source>
        <dbReference type="ARBA" id="ARBA00023015"/>
    </source>
</evidence>
<dbReference type="AlphaFoldDB" id="A0A0D0DUN1"/>
<feature type="compositionally biased region" description="Polar residues" evidence="7">
    <location>
        <begin position="190"/>
        <end position="201"/>
    </location>
</feature>
<dbReference type="GO" id="GO:0000978">
    <property type="term" value="F:RNA polymerase II cis-regulatory region sequence-specific DNA binding"/>
    <property type="evidence" value="ECO:0007669"/>
    <property type="project" value="TreeGrafter"/>
</dbReference>
<dbReference type="GO" id="GO:0001006">
    <property type="term" value="F:RNA polymerase III type 3 promoter sequence-specific DNA binding"/>
    <property type="evidence" value="ECO:0007669"/>
    <property type="project" value="TreeGrafter"/>
</dbReference>
<gene>
    <name evidence="8" type="ORF">PAXRUDRAFT_829589</name>
</gene>
<comment type="subcellular location">
    <subcellularLocation>
        <location evidence="1">Nucleus</location>
    </subcellularLocation>
</comment>
<dbReference type="GO" id="GO:0005634">
    <property type="term" value="C:nucleus"/>
    <property type="evidence" value="ECO:0007669"/>
    <property type="project" value="UniProtKB-SubCell"/>
</dbReference>
<comment type="similarity">
    <text evidence="2">Belongs to the SNAPC3/SRD2 family.</text>
</comment>
<sequence length="458" mass="50341">MSVDISRGYDSFFGPPSEPISIRKFLDDAASLPNPSAEDILSHPGWQQLSEDERAAVEAECSESVAGLKSTVEEVWDNPMLSAHLYRMHDTTANTICGEANPSAPKGRKRKRLPVPGEDVVVPEVRALQEKLDSISLGCWRLNKESALFMRTPKHSDFNALKSIKKSGHGKLINNIPTSPPNQPFRRGSTPDSLRSPSLSPTPVHVPSDALITLTVHKRVPWVHSQLTRLSQHTVLSSQTLADFIHSIPCDSSEMPVEQLDSEGDVLGYIYSTQEQSLGAGTHAEEGCLLLIDGVVYGDGRPTEDYADKLLSHLQTLPLGKRPQITKSSTSVNQTLLASLTLRVNYPYWMLHQGNCEHFIVVDQIRLPHPSDPPSGYPLTLHITPTLLEVCKACSKVPAVLAIIGDMRLGESPCLLCAPCWRNMGPPRDVDVEDVMVVPLVEHRRRWESGEGMSTGSP</sequence>
<reference evidence="8 9" key="1">
    <citation type="submission" date="2014-04" db="EMBL/GenBank/DDBJ databases">
        <authorList>
            <consortium name="DOE Joint Genome Institute"/>
            <person name="Kuo A."/>
            <person name="Kohler A."/>
            <person name="Jargeat P."/>
            <person name="Nagy L.G."/>
            <person name="Floudas D."/>
            <person name="Copeland A."/>
            <person name="Barry K.W."/>
            <person name="Cichocki N."/>
            <person name="Veneault-Fourrey C."/>
            <person name="LaButti K."/>
            <person name="Lindquist E.A."/>
            <person name="Lipzen A."/>
            <person name="Lundell T."/>
            <person name="Morin E."/>
            <person name="Murat C."/>
            <person name="Sun H."/>
            <person name="Tunlid A."/>
            <person name="Henrissat B."/>
            <person name="Grigoriev I.V."/>
            <person name="Hibbett D.S."/>
            <person name="Martin F."/>
            <person name="Nordberg H.P."/>
            <person name="Cantor M.N."/>
            <person name="Hua S.X."/>
        </authorList>
    </citation>
    <scope>NUCLEOTIDE SEQUENCE [LARGE SCALE GENOMIC DNA]</scope>
    <source>
        <strain evidence="8 9">Ve08.2h10</strain>
    </source>
</reference>
<protein>
    <recommendedName>
        <fullName evidence="10">snRNA-activating protein complex subunit 3</fullName>
    </recommendedName>
</protein>
<evidence type="ECO:0000256" key="2">
    <source>
        <dbReference type="ARBA" id="ARBA00010410"/>
    </source>
</evidence>
<accession>A0A0D0DUN1</accession>
<dbReference type="Proteomes" id="UP000054538">
    <property type="component" value="Unassembled WGS sequence"/>
</dbReference>
<organism evidence="8 9">
    <name type="scientific">Paxillus rubicundulus Ve08.2h10</name>
    <dbReference type="NCBI Taxonomy" id="930991"/>
    <lineage>
        <taxon>Eukaryota</taxon>
        <taxon>Fungi</taxon>
        <taxon>Dikarya</taxon>
        <taxon>Basidiomycota</taxon>
        <taxon>Agaricomycotina</taxon>
        <taxon>Agaricomycetes</taxon>
        <taxon>Agaricomycetidae</taxon>
        <taxon>Boletales</taxon>
        <taxon>Paxilineae</taxon>
        <taxon>Paxillaceae</taxon>
        <taxon>Paxillus</taxon>
    </lineage>
</organism>
<keyword evidence="9" id="KW-1185">Reference proteome</keyword>
<dbReference type="PANTHER" id="PTHR13421">
    <property type="entry name" value="SNRNA-ACTIVATING PROTEIN COMPLEX SUBUNIT 3"/>
    <property type="match status" value="1"/>
</dbReference>
<dbReference type="STRING" id="930991.A0A0D0DUN1"/>
<dbReference type="InParanoid" id="A0A0D0DUN1"/>
<keyword evidence="4" id="KW-0238">DNA-binding</keyword>
<evidence type="ECO:0000256" key="1">
    <source>
        <dbReference type="ARBA" id="ARBA00004123"/>
    </source>
</evidence>
<evidence type="ECO:0000256" key="4">
    <source>
        <dbReference type="ARBA" id="ARBA00023125"/>
    </source>
</evidence>
<dbReference type="GO" id="GO:0003681">
    <property type="term" value="F:bent DNA binding"/>
    <property type="evidence" value="ECO:0007669"/>
    <property type="project" value="TreeGrafter"/>
</dbReference>